<evidence type="ECO:0000313" key="2">
    <source>
        <dbReference type="Proteomes" id="UP001164797"/>
    </source>
</evidence>
<proteinExistence type="predicted"/>
<dbReference type="Proteomes" id="UP001164797">
    <property type="component" value="Segment"/>
</dbReference>
<name>A0A9X9K2R7_9CAUD</name>
<sequence length="80" mass="8875">MKCRAPGELSAGGRVVATVRCELEAGHDVEKTIEITRPDGATIVDRVRPTPHRYVLEWESERTTFEAAAEPDVEVPLDDE</sequence>
<reference evidence="1" key="1">
    <citation type="submission" date="2022-09" db="EMBL/GenBank/DDBJ databases">
        <authorList>
            <person name="Washington J.M."/>
            <person name="Situmorang M.A."/>
            <person name="Garlena R.A."/>
            <person name="Russell D.A."/>
            <person name="Jacobs-Sera D."/>
            <person name="Hatfull G.F."/>
        </authorList>
    </citation>
    <scope>NUCLEOTIDE SEQUENCE</scope>
</reference>
<protein>
    <submittedName>
        <fullName evidence="1">Uncharacterized protein</fullName>
    </submittedName>
</protein>
<dbReference type="RefSeq" id="YP_010754963.1">
    <property type="nucleotide sequence ID" value="NC_073466.1"/>
</dbReference>
<dbReference type="KEGG" id="vg:80019569"/>
<evidence type="ECO:0000313" key="1">
    <source>
        <dbReference type="EMBL" id="UYL87126.1"/>
    </source>
</evidence>
<dbReference type="EMBL" id="OP434449">
    <property type="protein sequence ID" value="UYL87126.1"/>
    <property type="molecule type" value="Genomic_DNA"/>
</dbReference>
<organism evidence="1 2">
    <name type="scientific">Microbacterium phage OscarSo</name>
    <dbReference type="NCBI Taxonomy" id="2985324"/>
    <lineage>
        <taxon>Viruses</taxon>
        <taxon>Duplodnaviria</taxon>
        <taxon>Heunggongvirae</taxon>
        <taxon>Uroviricota</taxon>
        <taxon>Caudoviricetes</taxon>
        <taxon>Oscarsovirus</taxon>
        <taxon>Oscarsovirus oscarso</taxon>
    </lineage>
</organism>
<dbReference type="GeneID" id="80019569"/>
<keyword evidence="2" id="KW-1185">Reference proteome</keyword>
<accession>A0A9X9K2R7</accession>
<gene>
    <name evidence="1" type="primary">5</name>
    <name evidence="1" type="ORF">SEA_OSCARSO_5</name>
</gene>